<comment type="subcellular location">
    <subcellularLocation>
        <location evidence="1">Cytoplasm</location>
    </subcellularLocation>
</comment>
<dbReference type="InterPro" id="IPR042108">
    <property type="entry name" value="GTPase_HflX_N_sf"/>
</dbReference>
<dbReference type="InterPro" id="IPR016496">
    <property type="entry name" value="GTPase_HflX"/>
</dbReference>
<dbReference type="CDD" id="cd01878">
    <property type="entry name" value="HflX"/>
    <property type="match status" value="1"/>
</dbReference>
<dbReference type="PANTHER" id="PTHR10229">
    <property type="entry name" value="GTP-BINDING PROTEIN HFLX"/>
    <property type="match status" value="1"/>
</dbReference>
<dbReference type="InterPro" id="IPR030394">
    <property type="entry name" value="G_HFLX_dom"/>
</dbReference>
<keyword evidence="4" id="KW-0547">Nucleotide-binding</keyword>
<dbReference type="Gene3D" id="6.10.250.2860">
    <property type="match status" value="1"/>
</dbReference>
<evidence type="ECO:0000256" key="3">
    <source>
        <dbReference type="ARBA" id="ARBA00022723"/>
    </source>
</evidence>
<organism evidence="8">
    <name type="scientific">marine metagenome</name>
    <dbReference type="NCBI Taxonomy" id="408172"/>
    <lineage>
        <taxon>unclassified sequences</taxon>
        <taxon>metagenomes</taxon>
        <taxon>ecological metagenomes</taxon>
    </lineage>
</organism>
<dbReference type="InterPro" id="IPR025121">
    <property type="entry name" value="GTPase_HflX_N"/>
</dbReference>
<keyword evidence="2" id="KW-0963">Cytoplasm</keyword>
<dbReference type="Pfam" id="PF01926">
    <property type="entry name" value="MMR_HSR1"/>
    <property type="match status" value="1"/>
</dbReference>
<dbReference type="PIRSF" id="PIRSF006809">
    <property type="entry name" value="GTP-binding_hflX_prd"/>
    <property type="match status" value="1"/>
</dbReference>
<dbReference type="InterPro" id="IPR032305">
    <property type="entry name" value="GTP-bd_M"/>
</dbReference>
<reference evidence="8" key="1">
    <citation type="submission" date="2018-05" db="EMBL/GenBank/DDBJ databases">
        <authorList>
            <person name="Lanie J.A."/>
            <person name="Ng W.-L."/>
            <person name="Kazmierczak K.M."/>
            <person name="Andrzejewski T.M."/>
            <person name="Davidsen T.M."/>
            <person name="Wayne K.J."/>
            <person name="Tettelin H."/>
            <person name="Glass J.I."/>
            <person name="Rusch D."/>
            <person name="Podicherti R."/>
            <person name="Tsui H.-C.T."/>
            <person name="Winkler M.E."/>
        </authorList>
    </citation>
    <scope>NUCLEOTIDE SEQUENCE</scope>
</reference>
<dbReference type="Pfam" id="PF13167">
    <property type="entry name" value="GTP-bdg_N"/>
    <property type="match status" value="1"/>
</dbReference>
<dbReference type="GO" id="GO:0005737">
    <property type="term" value="C:cytoplasm"/>
    <property type="evidence" value="ECO:0007669"/>
    <property type="project" value="UniProtKB-SubCell"/>
</dbReference>
<dbReference type="InterPro" id="IPR045498">
    <property type="entry name" value="HflX_C"/>
</dbReference>
<keyword evidence="5" id="KW-0460">Magnesium</keyword>
<evidence type="ECO:0000256" key="4">
    <source>
        <dbReference type="ARBA" id="ARBA00022741"/>
    </source>
</evidence>
<evidence type="ECO:0000256" key="5">
    <source>
        <dbReference type="ARBA" id="ARBA00022842"/>
    </source>
</evidence>
<dbReference type="PROSITE" id="PS51705">
    <property type="entry name" value="G_HFLX"/>
    <property type="match status" value="1"/>
</dbReference>
<accession>A0A381V0B3</accession>
<dbReference type="AlphaFoldDB" id="A0A381V0B3"/>
<evidence type="ECO:0000256" key="1">
    <source>
        <dbReference type="ARBA" id="ARBA00004496"/>
    </source>
</evidence>
<dbReference type="HAMAP" id="MF_00900">
    <property type="entry name" value="GTPase_HflX"/>
    <property type="match status" value="1"/>
</dbReference>
<dbReference type="PANTHER" id="PTHR10229:SF0">
    <property type="entry name" value="GTP-BINDING PROTEIN 6-RELATED"/>
    <property type="match status" value="1"/>
</dbReference>
<dbReference type="NCBIfam" id="TIGR03156">
    <property type="entry name" value="GTP_HflX"/>
    <property type="match status" value="1"/>
</dbReference>
<dbReference type="FunFam" id="3.40.50.11060:FF:000001">
    <property type="entry name" value="GTPase HflX"/>
    <property type="match status" value="1"/>
</dbReference>
<keyword evidence="3" id="KW-0479">Metal-binding</keyword>
<dbReference type="Pfam" id="PF16360">
    <property type="entry name" value="GTP-bdg_M"/>
    <property type="match status" value="1"/>
</dbReference>
<dbReference type="InterPro" id="IPR027417">
    <property type="entry name" value="P-loop_NTPase"/>
</dbReference>
<dbReference type="SUPFAM" id="SSF52540">
    <property type="entry name" value="P-loop containing nucleoside triphosphate hydrolases"/>
    <property type="match status" value="1"/>
</dbReference>
<dbReference type="Pfam" id="PF19275">
    <property type="entry name" value="HflX_C"/>
    <property type="match status" value="1"/>
</dbReference>
<dbReference type="PRINTS" id="PR00326">
    <property type="entry name" value="GTP1OBG"/>
</dbReference>
<dbReference type="NCBIfam" id="TIGR00231">
    <property type="entry name" value="small_GTP"/>
    <property type="match status" value="1"/>
</dbReference>
<protein>
    <recommendedName>
        <fullName evidence="7">Hflx-type G domain-containing protein</fullName>
    </recommendedName>
</protein>
<name>A0A381V0B3_9ZZZZ</name>
<keyword evidence="6" id="KW-0342">GTP-binding</keyword>
<dbReference type="InterPro" id="IPR006073">
    <property type="entry name" value="GTP-bd"/>
</dbReference>
<evidence type="ECO:0000313" key="8">
    <source>
        <dbReference type="EMBL" id="SVA33411.1"/>
    </source>
</evidence>
<gene>
    <name evidence="8" type="ORF">METZ01_LOCUS86265</name>
</gene>
<dbReference type="InterPro" id="IPR005225">
    <property type="entry name" value="Small_GTP-bd"/>
</dbReference>
<dbReference type="EMBL" id="UINC01007453">
    <property type="protein sequence ID" value="SVA33411.1"/>
    <property type="molecule type" value="Genomic_DNA"/>
</dbReference>
<evidence type="ECO:0000256" key="6">
    <source>
        <dbReference type="ARBA" id="ARBA00023134"/>
    </source>
</evidence>
<evidence type="ECO:0000259" key="7">
    <source>
        <dbReference type="PROSITE" id="PS51705"/>
    </source>
</evidence>
<dbReference type="Gene3D" id="3.40.50.11060">
    <property type="entry name" value="GTPase HflX, N-terminal domain"/>
    <property type="match status" value="1"/>
</dbReference>
<feature type="domain" description="Hflx-type G" evidence="7">
    <location>
        <begin position="210"/>
        <end position="376"/>
    </location>
</feature>
<dbReference type="GO" id="GO:0043022">
    <property type="term" value="F:ribosome binding"/>
    <property type="evidence" value="ECO:0007669"/>
    <property type="project" value="TreeGrafter"/>
</dbReference>
<sequence>MNREAQTHKNLSKNKIDTREKAILIGIEFLSNGSSPLDNNLKELNGLAETAHYNVISIVSQKLTRINPKSFIGKGKVEEVAQLIRQFSADIVIFDENLSPAQNRNLESIFKCRVIDRSWLILEIFGNHARTREAKAQVELASLKYALPRLTKMWGHLSRQRGGIGMKDVGETQIQLDRRLIRDRITKLDRKLKQIDLEKKTQRKNRRDIYKVALVGYTNAGKSTLMNQLTGAETLVENKLFATLDSTIRKIKKNFPYPVVLSDTVGLIDKLPHDLIASFKSTLDEVRDANLLIRMVDISDPNAKRQIQTTNNVINELGVENTDSLLVFNKVDKINDPEILESELQRHPKAIIISSKNGTGLDVLRNTIISSYESKLASHQITIKYEQAKLIPQIRKYAVIVKSDYEDTFITLDLRLPPGGKEQIEKLLKNINQAEKS</sequence>
<evidence type="ECO:0000256" key="2">
    <source>
        <dbReference type="ARBA" id="ARBA00022490"/>
    </source>
</evidence>
<dbReference type="Gene3D" id="3.40.50.300">
    <property type="entry name" value="P-loop containing nucleotide triphosphate hydrolases"/>
    <property type="match status" value="1"/>
</dbReference>
<dbReference type="GO" id="GO:0046872">
    <property type="term" value="F:metal ion binding"/>
    <property type="evidence" value="ECO:0007669"/>
    <property type="project" value="UniProtKB-KW"/>
</dbReference>
<proteinExistence type="inferred from homology"/>
<dbReference type="GO" id="GO:0005525">
    <property type="term" value="F:GTP binding"/>
    <property type="evidence" value="ECO:0007669"/>
    <property type="project" value="UniProtKB-KW"/>
</dbReference>